<dbReference type="Proteomes" id="UP001212498">
    <property type="component" value="Unassembled WGS sequence"/>
</dbReference>
<feature type="transmembrane region" description="Helical" evidence="1">
    <location>
        <begin position="67"/>
        <end position="84"/>
    </location>
</feature>
<accession>A0ABT4SV35</accession>
<comment type="caution">
    <text evidence="3">The sequence shown here is derived from an EMBL/GenBank/DDBJ whole genome shotgun (WGS) entry which is preliminary data.</text>
</comment>
<feature type="chain" id="PRO_5045485762" evidence="2">
    <location>
        <begin position="24"/>
        <end position="137"/>
    </location>
</feature>
<name>A0ABT4SV35_9ACTN</name>
<reference evidence="3 4" key="1">
    <citation type="submission" date="2022-11" db="EMBL/GenBank/DDBJ databases">
        <title>Nonomuraea corallina sp. nov., a new species of the genus Nonomuraea isolated from sea side sediment in Thai sea.</title>
        <authorList>
            <person name="Ngamcharungchit C."/>
            <person name="Matsumoto A."/>
            <person name="Suriyachadkun C."/>
            <person name="Panbangred W."/>
            <person name="Inahashi Y."/>
            <person name="Intra B."/>
        </authorList>
    </citation>
    <scope>NUCLEOTIDE SEQUENCE [LARGE SCALE GENOMIC DNA]</scope>
    <source>
        <strain evidence="3 4">DSM 43553</strain>
    </source>
</reference>
<keyword evidence="1" id="KW-1133">Transmembrane helix</keyword>
<feature type="transmembrane region" description="Helical" evidence="1">
    <location>
        <begin position="43"/>
        <end position="60"/>
    </location>
</feature>
<dbReference type="InterPro" id="IPR046192">
    <property type="entry name" value="DUF6220"/>
</dbReference>
<evidence type="ECO:0000256" key="1">
    <source>
        <dbReference type="SAM" id="Phobius"/>
    </source>
</evidence>
<dbReference type="EMBL" id="JAPNUD010000021">
    <property type="protein sequence ID" value="MDA0641127.1"/>
    <property type="molecule type" value="Genomic_DNA"/>
</dbReference>
<evidence type="ECO:0000313" key="3">
    <source>
        <dbReference type="EMBL" id="MDA0641127.1"/>
    </source>
</evidence>
<dbReference type="RefSeq" id="WP_271276130.1">
    <property type="nucleotide sequence ID" value="NZ_BAABFD010000016.1"/>
</dbReference>
<evidence type="ECO:0000256" key="2">
    <source>
        <dbReference type="SAM" id="SignalP"/>
    </source>
</evidence>
<gene>
    <name evidence="3" type="ORF">OUY24_10910</name>
</gene>
<keyword evidence="1" id="KW-0472">Membrane</keyword>
<feature type="transmembrane region" description="Helical" evidence="1">
    <location>
        <begin position="96"/>
        <end position="116"/>
    </location>
</feature>
<keyword evidence="2" id="KW-0732">Signal</keyword>
<organism evidence="3 4">
    <name type="scientific">Nonomuraea ferruginea</name>
    <dbReference type="NCBI Taxonomy" id="46174"/>
    <lineage>
        <taxon>Bacteria</taxon>
        <taxon>Bacillati</taxon>
        <taxon>Actinomycetota</taxon>
        <taxon>Actinomycetes</taxon>
        <taxon>Streptosporangiales</taxon>
        <taxon>Streptosporangiaceae</taxon>
        <taxon>Nonomuraea</taxon>
    </lineage>
</organism>
<proteinExistence type="predicted"/>
<sequence length="137" mass="14438">MRKLFTGLAALLMLAIVAQFFLAAVGAFDSAPTEEAFAPHRLLGYSMLVLAVLATIIGAVARMPGQLIGRAGLVVGLVIVQVLIREIAKAIGDGSTAGPLVFGLHALNALFIMGVAESVLRRSRQTWEPAKTDRLVS</sequence>
<keyword evidence="4" id="KW-1185">Reference proteome</keyword>
<feature type="signal peptide" evidence="2">
    <location>
        <begin position="1"/>
        <end position="23"/>
    </location>
</feature>
<evidence type="ECO:0000313" key="4">
    <source>
        <dbReference type="Proteomes" id="UP001212498"/>
    </source>
</evidence>
<dbReference type="Pfam" id="PF19728">
    <property type="entry name" value="DUF6220"/>
    <property type="match status" value="1"/>
</dbReference>
<protein>
    <submittedName>
        <fullName evidence="3">DUF6220 domain-containing protein</fullName>
    </submittedName>
</protein>
<keyword evidence="1" id="KW-0812">Transmembrane</keyword>